<name>A0A1A9I3J6_9BACT</name>
<dbReference type="Proteomes" id="UP000077667">
    <property type="component" value="Chromosome"/>
</dbReference>
<keyword evidence="2" id="KW-1185">Reference proteome</keyword>
<dbReference type="STRING" id="1176587.A8C56_10105"/>
<protein>
    <submittedName>
        <fullName evidence="1">Uncharacterized protein</fullName>
    </submittedName>
</protein>
<organism evidence="1 2">
    <name type="scientific">Niabella ginsenosidivorans</name>
    <dbReference type="NCBI Taxonomy" id="1176587"/>
    <lineage>
        <taxon>Bacteria</taxon>
        <taxon>Pseudomonadati</taxon>
        <taxon>Bacteroidota</taxon>
        <taxon>Chitinophagia</taxon>
        <taxon>Chitinophagales</taxon>
        <taxon>Chitinophagaceae</taxon>
        <taxon>Niabella</taxon>
    </lineage>
</organism>
<dbReference type="KEGG" id="nia:A8C56_10105"/>
<gene>
    <name evidence="1" type="ORF">A8C56_10105</name>
</gene>
<dbReference type="AlphaFoldDB" id="A0A1A9I3J6"/>
<reference evidence="1 2" key="1">
    <citation type="submission" date="2016-05" db="EMBL/GenBank/DDBJ databases">
        <title>Niabella ginsenosidivorans BS26 whole genome sequencing.</title>
        <authorList>
            <person name="Im W.T."/>
            <person name="Siddiqi M.Z."/>
        </authorList>
    </citation>
    <scope>NUCLEOTIDE SEQUENCE [LARGE SCALE GENOMIC DNA]</scope>
    <source>
        <strain evidence="1 2">BS26</strain>
    </source>
</reference>
<proteinExistence type="predicted"/>
<evidence type="ECO:0000313" key="1">
    <source>
        <dbReference type="EMBL" id="ANH81290.1"/>
    </source>
</evidence>
<accession>A0A1A9I3J6</accession>
<dbReference type="EMBL" id="CP015772">
    <property type="protein sequence ID" value="ANH81290.1"/>
    <property type="molecule type" value="Genomic_DNA"/>
</dbReference>
<sequence length="62" mass="7087">MKRGLPAGTNRPSRFLPAESFVDRDLYILSRAQMIDPASYTLTAIVFNKLPPFTAFIVTWHF</sequence>
<evidence type="ECO:0000313" key="2">
    <source>
        <dbReference type="Proteomes" id="UP000077667"/>
    </source>
</evidence>